<keyword evidence="11" id="KW-1185">Reference proteome</keyword>
<dbReference type="EMBL" id="CAKJTG010000052">
    <property type="protein sequence ID" value="CAG9610774.1"/>
    <property type="molecule type" value="Genomic_DNA"/>
</dbReference>
<comment type="subcellular location">
    <subcellularLocation>
        <location evidence="1">Secreted</location>
        <location evidence="1">Cell wall</location>
        <topology evidence="1">Peptidoglycan-anchor</topology>
    </subcellularLocation>
</comment>
<organism evidence="10 11">
    <name type="scientific">Pseudoneobacillus rhizosphaerae</name>
    <dbReference type="NCBI Taxonomy" id="2880968"/>
    <lineage>
        <taxon>Bacteria</taxon>
        <taxon>Bacillati</taxon>
        <taxon>Bacillota</taxon>
        <taxon>Bacilli</taxon>
        <taxon>Bacillales</taxon>
        <taxon>Bacillaceae</taxon>
        <taxon>Pseudoneobacillus</taxon>
    </lineage>
</organism>
<evidence type="ECO:0000256" key="1">
    <source>
        <dbReference type="ARBA" id="ARBA00004168"/>
    </source>
</evidence>
<sequence>MKLKRYLYLITLFSLLFFYLQPSSNVSAESKAYSQEQTNDTVQSTTEINLLTDTNTVDVNTNKHTQIHLHLKDCPNDFTHVYANLKEQWIELTRQGNSPLFIALDNGEFVKDDITEFKFITATNIEIIIPVSEVKIGVEAEGTINYWLENCPKAADPNQPGVDPQKNTQIHLHLKDCKDLYLKIFARIKGEWVELIKQGNSPLYKAPDGGLYVKDDITEFKFITEKNEEIIIPISNLKIGVEAEGTINYWLEECLNNQLPIKEDNDEGKKHTQIHLHLKDCVDGYSKIFVKLKGKWVELVRQGKSPLFKTLDGGEYVKDDISLFKFVTSDNKEIIVPLSAFKIGVEAEGTINYWFEQCPKPDAADKDENSNTPPPPTKDESDTPTTPNVEDGQPEAPTGTLPQTGDSGNILFYLFGILLMATGAFLLRWRKTKEI</sequence>
<evidence type="ECO:0000256" key="4">
    <source>
        <dbReference type="ARBA" id="ARBA00022729"/>
    </source>
</evidence>
<comment type="caution">
    <text evidence="10">The sequence shown here is derived from an EMBL/GenBank/DDBJ whole genome shotgun (WGS) entry which is preliminary data.</text>
</comment>
<evidence type="ECO:0000259" key="9">
    <source>
        <dbReference type="PROSITE" id="PS50847"/>
    </source>
</evidence>
<evidence type="ECO:0000256" key="7">
    <source>
        <dbReference type="SAM" id="Phobius"/>
    </source>
</evidence>
<evidence type="ECO:0000313" key="11">
    <source>
        <dbReference type="Proteomes" id="UP000789845"/>
    </source>
</evidence>
<keyword evidence="7" id="KW-0812">Transmembrane</keyword>
<feature type="transmembrane region" description="Helical" evidence="7">
    <location>
        <begin position="410"/>
        <end position="429"/>
    </location>
</feature>
<dbReference type="NCBIfam" id="TIGR01167">
    <property type="entry name" value="LPXTG_anchor"/>
    <property type="match status" value="1"/>
</dbReference>
<feature type="domain" description="Gram-positive cocci surface proteins LPxTG" evidence="9">
    <location>
        <begin position="401"/>
        <end position="435"/>
    </location>
</feature>
<dbReference type="AlphaFoldDB" id="A0A9C7GE54"/>
<keyword evidence="3" id="KW-0964">Secreted</keyword>
<keyword evidence="2" id="KW-0134">Cell wall</keyword>
<feature type="chain" id="PRO_5038997515" description="Gram-positive cocci surface proteins LPxTG domain-containing protein" evidence="8">
    <location>
        <begin position="29"/>
        <end position="435"/>
    </location>
</feature>
<accession>A0A9C7GE54</accession>
<reference evidence="10" key="1">
    <citation type="submission" date="2021-10" db="EMBL/GenBank/DDBJ databases">
        <authorList>
            <person name="Criscuolo A."/>
        </authorList>
    </citation>
    <scope>NUCLEOTIDE SEQUENCE</scope>
    <source>
        <strain evidence="10">CIP111885</strain>
    </source>
</reference>
<evidence type="ECO:0000256" key="2">
    <source>
        <dbReference type="ARBA" id="ARBA00022512"/>
    </source>
</evidence>
<feature type="signal peptide" evidence="8">
    <location>
        <begin position="1"/>
        <end position="28"/>
    </location>
</feature>
<evidence type="ECO:0000256" key="8">
    <source>
        <dbReference type="SAM" id="SignalP"/>
    </source>
</evidence>
<dbReference type="InterPro" id="IPR019931">
    <property type="entry name" value="LPXTG_anchor"/>
</dbReference>
<evidence type="ECO:0000313" key="10">
    <source>
        <dbReference type="EMBL" id="CAG9610774.1"/>
    </source>
</evidence>
<proteinExistence type="predicted"/>
<keyword evidence="7" id="KW-1133">Transmembrane helix</keyword>
<evidence type="ECO:0000256" key="3">
    <source>
        <dbReference type="ARBA" id="ARBA00022525"/>
    </source>
</evidence>
<gene>
    <name evidence="10" type="ORF">NEOCIP111885_04552</name>
</gene>
<dbReference type="Proteomes" id="UP000789845">
    <property type="component" value="Unassembled WGS sequence"/>
</dbReference>
<dbReference type="RefSeq" id="WP_230499131.1">
    <property type="nucleotide sequence ID" value="NZ_CAKJTG010000052.1"/>
</dbReference>
<protein>
    <recommendedName>
        <fullName evidence="9">Gram-positive cocci surface proteins LPxTG domain-containing protein</fullName>
    </recommendedName>
</protein>
<evidence type="ECO:0000256" key="5">
    <source>
        <dbReference type="ARBA" id="ARBA00023088"/>
    </source>
</evidence>
<keyword evidence="7" id="KW-0472">Membrane</keyword>
<dbReference type="PROSITE" id="PS50847">
    <property type="entry name" value="GRAM_POS_ANCHORING"/>
    <property type="match status" value="1"/>
</dbReference>
<evidence type="ECO:0000256" key="6">
    <source>
        <dbReference type="SAM" id="MobiDB-lite"/>
    </source>
</evidence>
<feature type="region of interest" description="Disordered" evidence="6">
    <location>
        <begin position="362"/>
        <end position="403"/>
    </location>
</feature>
<name>A0A9C7GE54_9BACI</name>
<keyword evidence="5" id="KW-0572">Peptidoglycan-anchor</keyword>
<dbReference type="Pfam" id="PF00746">
    <property type="entry name" value="Gram_pos_anchor"/>
    <property type="match status" value="1"/>
</dbReference>
<keyword evidence="4 8" id="KW-0732">Signal</keyword>